<dbReference type="PANTHER" id="PTHR12203">
    <property type="entry name" value="KDEL LYS-ASP-GLU-LEU CONTAINING - RELATED"/>
    <property type="match status" value="1"/>
</dbReference>
<sequence>MAMPRQMQLKIAFCVLALYISSMLIFEKGIEGTSRSLRSIFKIRRDLIDGGGGLITHTPPSWQKGTVPYTHEDVLRTQKVFGLPEYNVLMVFDGESGVFRTYGQRKDWNRNRASSVNFMIAQSLLANFPERFHRGAPTCQILYNTNDYPTTDVRLLDFSSLPDDVGYAPVLQFGSVPREEALLHPIPIKEMPFVRIMGCVIERPFPQINSWYCFFNEDTLSSLLNEPNTRSWEDMKSQIFWRGADYNFLNRLGDKTAGGANFPIAYDDEKSVYKSLMAVWDKLAPRWKAVTLSLSAAMEAHQDNSETLPWIDAKFFNKNPLMKQRLVPFVDAGAEIATDQFVTHEEQKDYKYHFDLGGGGGTSWTGTLSKLAMPGVLFHHETITRDWFYDEMQPWVHYIPVKMDLSDLREKFEWAEAHPAECKAMSDAASDFVRKMDSQEFMMEVYVKYLVERLGEVADAYRPGSETLESIIEDYEANGIQLEEYSTCDAQECFFPWKRGIGQAFQGVEVEES</sequence>
<evidence type="ECO:0000313" key="4">
    <source>
        <dbReference type="EMBL" id="CAD9509729.1"/>
    </source>
</evidence>
<dbReference type="PANTHER" id="PTHR12203:SF35">
    <property type="entry name" value="PROTEIN O-GLUCOSYLTRANSFERASE 1"/>
    <property type="match status" value="1"/>
</dbReference>
<organism evidence="4">
    <name type="scientific">Helicotheca tamesis</name>
    <dbReference type="NCBI Taxonomy" id="374047"/>
    <lineage>
        <taxon>Eukaryota</taxon>
        <taxon>Sar</taxon>
        <taxon>Stramenopiles</taxon>
        <taxon>Ochrophyta</taxon>
        <taxon>Bacillariophyta</taxon>
        <taxon>Mediophyceae</taxon>
        <taxon>Lithodesmiophycidae</taxon>
        <taxon>Lithodesmiales</taxon>
        <taxon>Lithodesmiaceae</taxon>
        <taxon>Helicotheca</taxon>
    </lineage>
</organism>
<evidence type="ECO:0000256" key="1">
    <source>
        <dbReference type="ARBA" id="ARBA00010118"/>
    </source>
</evidence>
<dbReference type="AlphaFoldDB" id="A0A7S2MYU0"/>
<accession>A0A7S2MYU0</accession>
<name>A0A7S2MYU0_9STRA</name>
<evidence type="ECO:0000256" key="2">
    <source>
        <dbReference type="ARBA" id="ARBA00022679"/>
    </source>
</evidence>
<dbReference type="Pfam" id="PF05686">
    <property type="entry name" value="Glyco_transf_90"/>
    <property type="match status" value="1"/>
</dbReference>
<protein>
    <recommendedName>
        <fullName evidence="3">Glycosyl transferase CAP10 domain-containing protein</fullName>
    </recommendedName>
</protein>
<keyword evidence="2" id="KW-0808">Transferase</keyword>
<feature type="domain" description="Glycosyl transferase CAP10" evidence="3">
    <location>
        <begin position="242"/>
        <end position="453"/>
    </location>
</feature>
<gene>
    <name evidence="4" type="ORF">HTAM1171_LOCUS9857</name>
</gene>
<dbReference type="InterPro" id="IPR051091">
    <property type="entry name" value="O-Glucosyltr/Glycosyltrsf_90"/>
</dbReference>
<dbReference type="InterPro" id="IPR006598">
    <property type="entry name" value="CAP10"/>
</dbReference>
<evidence type="ECO:0000259" key="3">
    <source>
        <dbReference type="SMART" id="SM00672"/>
    </source>
</evidence>
<reference evidence="4" key="1">
    <citation type="submission" date="2021-01" db="EMBL/GenBank/DDBJ databases">
        <authorList>
            <person name="Corre E."/>
            <person name="Pelletier E."/>
            <person name="Niang G."/>
            <person name="Scheremetjew M."/>
            <person name="Finn R."/>
            <person name="Kale V."/>
            <person name="Holt S."/>
            <person name="Cochrane G."/>
            <person name="Meng A."/>
            <person name="Brown T."/>
            <person name="Cohen L."/>
        </authorList>
    </citation>
    <scope>NUCLEOTIDE SEQUENCE</scope>
    <source>
        <strain evidence="4">CCMP826</strain>
    </source>
</reference>
<dbReference type="GO" id="GO:0016740">
    <property type="term" value="F:transferase activity"/>
    <property type="evidence" value="ECO:0007669"/>
    <property type="project" value="UniProtKB-KW"/>
</dbReference>
<proteinExistence type="inferred from homology"/>
<comment type="similarity">
    <text evidence="1">Belongs to the glycosyltransferase 90 family.</text>
</comment>
<dbReference type="SMART" id="SM00672">
    <property type="entry name" value="CAP10"/>
    <property type="match status" value="1"/>
</dbReference>
<dbReference type="EMBL" id="HBGV01015982">
    <property type="protein sequence ID" value="CAD9509729.1"/>
    <property type="molecule type" value="Transcribed_RNA"/>
</dbReference>